<keyword evidence="2" id="KW-1185">Reference proteome</keyword>
<proteinExistence type="predicted"/>
<evidence type="ECO:0000313" key="1">
    <source>
        <dbReference type="EMBL" id="ASO22549.1"/>
    </source>
</evidence>
<reference evidence="1 2" key="1">
    <citation type="submission" date="2017-07" db="EMBL/GenBank/DDBJ databases">
        <title>Complete genome sequence of Actinoalloteichus hoggarensis DSM 45943, type strain of Actinoalloteichus hoggarensis.</title>
        <authorList>
            <person name="Ruckert C."/>
            <person name="Nouioui I."/>
            <person name="Willmese J."/>
            <person name="van Wezel G."/>
            <person name="Klenk H.-P."/>
            <person name="Kalinowski J."/>
            <person name="Zotchev S.B."/>
        </authorList>
    </citation>
    <scope>NUCLEOTIDE SEQUENCE [LARGE SCALE GENOMIC DNA]</scope>
    <source>
        <strain evidence="1 2">DSM 45943</strain>
    </source>
</reference>
<dbReference type="EMBL" id="CP022521">
    <property type="protein sequence ID" value="ASO22549.1"/>
    <property type="molecule type" value="Genomic_DNA"/>
</dbReference>
<dbReference type="Proteomes" id="UP000204221">
    <property type="component" value="Chromosome"/>
</dbReference>
<evidence type="ECO:0000313" key="2">
    <source>
        <dbReference type="Proteomes" id="UP000204221"/>
    </source>
</evidence>
<name>A0A221WAM5_9PSEU</name>
<sequence length="49" mass="5090">MPQGSARLTRRPCSAGFDLVDVDRVDVGGPDAECVHLGRRVGSGLAHTG</sequence>
<organism evidence="1 2">
    <name type="scientific">Actinoalloteichus hoggarensis</name>
    <dbReference type="NCBI Taxonomy" id="1470176"/>
    <lineage>
        <taxon>Bacteria</taxon>
        <taxon>Bacillati</taxon>
        <taxon>Actinomycetota</taxon>
        <taxon>Actinomycetes</taxon>
        <taxon>Pseudonocardiales</taxon>
        <taxon>Pseudonocardiaceae</taxon>
        <taxon>Actinoalloteichus</taxon>
    </lineage>
</organism>
<protein>
    <submittedName>
        <fullName evidence="1">Uncharacterized protein</fullName>
    </submittedName>
</protein>
<gene>
    <name evidence="1" type="ORF">AHOG_24720</name>
</gene>
<dbReference type="KEGG" id="ahg:AHOG_24720"/>
<accession>A0A221WAM5</accession>
<dbReference type="AlphaFoldDB" id="A0A221WAM5"/>